<evidence type="ECO:0000256" key="3">
    <source>
        <dbReference type="ARBA" id="ARBA00022833"/>
    </source>
</evidence>
<dbReference type="InterPro" id="IPR012783">
    <property type="entry name" value="Znf_C4_TraR"/>
</dbReference>
<keyword evidence="7" id="KW-1185">Reference proteome</keyword>
<dbReference type="Gene3D" id="1.20.120.910">
    <property type="entry name" value="DksA, coiled-coil domain"/>
    <property type="match status" value="1"/>
</dbReference>
<dbReference type="PANTHER" id="PTHR38777">
    <property type="entry name" value="FELS-2 PROPHAGE PROTEIN"/>
    <property type="match status" value="1"/>
</dbReference>
<dbReference type="GO" id="GO:0008270">
    <property type="term" value="F:zinc ion binding"/>
    <property type="evidence" value="ECO:0007669"/>
    <property type="project" value="UniProtKB-KW"/>
</dbReference>
<sequence>MSDEIDRVNEREAQILALQVASSLSRSLSTEEVDAIVQKGRDCVDCGLPIPALRLRAMPRAARCVKCQQDYEGGKK</sequence>
<dbReference type="PROSITE" id="PS51128">
    <property type="entry name" value="ZF_DKSA_2"/>
    <property type="match status" value="1"/>
</dbReference>
<evidence type="ECO:0000313" key="7">
    <source>
        <dbReference type="Proteomes" id="UP000190023"/>
    </source>
</evidence>
<dbReference type="SUPFAM" id="SSF57716">
    <property type="entry name" value="Glucocorticoid receptor-like (DNA-binding domain)"/>
    <property type="match status" value="1"/>
</dbReference>
<evidence type="ECO:0000256" key="2">
    <source>
        <dbReference type="ARBA" id="ARBA00022771"/>
    </source>
</evidence>
<evidence type="ECO:0000256" key="4">
    <source>
        <dbReference type="PROSITE-ProRule" id="PRU00510"/>
    </source>
</evidence>
<dbReference type="GO" id="GO:1900378">
    <property type="term" value="P:positive regulation of secondary metabolite biosynthetic process"/>
    <property type="evidence" value="ECO:0007669"/>
    <property type="project" value="TreeGrafter"/>
</dbReference>
<keyword evidence="3" id="KW-0862">Zinc</keyword>
<comment type="caution">
    <text evidence="6">The sequence shown here is derived from an EMBL/GenBank/DDBJ whole genome shotgun (WGS) entry which is preliminary data.</text>
</comment>
<dbReference type="AlphaFoldDB" id="A0A1T0B6T6"/>
<dbReference type="Pfam" id="PF01258">
    <property type="entry name" value="zf-dskA_traR"/>
    <property type="match status" value="1"/>
</dbReference>
<feature type="zinc finger region" description="dksA C4-type" evidence="4">
    <location>
        <begin position="43"/>
        <end position="67"/>
    </location>
</feature>
<dbReference type="PANTHER" id="PTHR38777:SF1">
    <property type="entry name" value="DNAK SUPPRESSOR PROTEIN"/>
    <property type="match status" value="1"/>
</dbReference>
<evidence type="ECO:0000259" key="5">
    <source>
        <dbReference type="Pfam" id="PF01258"/>
    </source>
</evidence>
<dbReference type="NCBIfam" id="TIGR02419">
    <property type="entry name" value="C4_traR_proteo"/>
    <property type="match status" value="1"/>
</dbReference>
<evidence type="ECO:0000256" key="1">
    <source>
        <dbReference type="ARBA" id="ARBA00022723"/>
    </source>
</evidence>
<evidence type="ECO:0000313" key="6">
    <source>
        <dbReference type="EMBL" id="OOS05858.1"/>
    </source>
</evidence>
<dbReference type="Proteomes" id="UP000190023">
    <property type="component" value="Unassembled WGS sequence"/>
</dbReference>
<dbReference type="EMBL" id="MUYB01000012">
    <property type="protein sequence ID" value="OOS05858.1"/>
    <property type="molecule type" value="Genomic_DNA"/>
</dbReference>
<proteinExistence type="predicted"/>
<reference evidence="6 7" key="1">
    <citation type="submission" date="2017-02" db="EMBL/GenBank/DDBJ databases">
        <title>Draft genome sequence of Haemophilus felis CCUG 31170 type strain.</title>
        <authorList>
            <person name="Engstrom-Jakobsson H."/>
            <person name="Salva-Serra F."/>
            <person name="Thorell K."/>
            <person name="Gonzales-Siles L."/>
            <person name="Karlsson R."/>
            <person name="Boulund F."/>
            <person name="Engstrand L."/>
            <person name="Kristiansson E."/>
            <person name="Moore E."/>
        </authorList>
    </citation>
    <scope>NUCLEOTIDE SEQUENCE [LARGE SCALE GENOMIC DNA]</scope>
    <source>
        <strain evidence="6 7">CCUG 31170</strain>
    </source>
</reference>
<keyword evidence="1" id="KW-0479">Metal-binding</keyword>
<organism evidence="6 7">
    <name type="scientific">[Haemophilus] felis</name>
    <dbReference type="NCBI Taxonomy" id="123822"/>
    <lineage>
        <taxon>Bacteria</taxon>
        <taxon>Pseudomonadati</taxon>
        <taxon>Pseudomonadota</taxon>
        <taxon>Gammaproteobacteria</taxon>
        <taxon>Pasteurellales</taxon>
        <taxon>Pasteurellaceae</taxon>
    </lineage>
</organism>
<dbReference type="InterPro" id="IPR000962">
    <property type="entry name" value="Znf_DskA_TraR"/>
</dbReference>
<dbReference type="STRING" id="123822.B0188_03525"/>
<dbReference type="OrthoDB" id="962301at2"/>
<protein>
    <recommendedName>
        <fullName evidence="5">Zinc finger DksA/TraR C4-type domain-containing protein</fullName>
    </recommendedName>
</protein>
<feature type="domain" description="Zinc finger DksA/TraR C4-type" evidence="5">
    <location>
        <begin position="41"/>
        <end position="72"/>
    </location>
</feature>
<keyword evidence="2" id="KW-0863">Zinc-finger</keyword>
<name>A0A1T0B6T6_9PAST</name>
<gene>
    <name evidence="6" type="ORF">B0188_03525</name>
</gene>
<accession>A0A1T0B6T6</accession>